<dbReference type="EMBL" id="DF977001">
    <property type="protein sequence ID" value="GAQ25293.1"/>
    <property type="molecule type" value="Genomic_DNA"/>
</dbReference>
<dbReference type="OrthoDB" id="9787096at2"/>
<name>A0A0U9HF29_9FIRM</name>
<dbReference type="STRING" id="224999.GCA_001485475_01308"/>
<keyword evidence="6" id="KW-0456">Lyase</keyword>
<dbReference type="InterPro" id="IPR015421">
    <property type="entry name" value="PyrdxlP-dep_Trfase_major"/>
</dbReference>
<dbReference type="AlphaFoldDB" id="A0A0U9HF29"/>
<dbReference type="RefSeq" id="WP_059032690.1">
    <property type="nucleotide sequence ID" value="NZ_DF977001.1"/>
</dbReference>
<feature type="modified residue" description="N6-(pyridoxal phosphate)lysine" evidence="4">
    <location>
        <position position="211"/>
    </location>
</feature>
<reference evidence="6" key="1">
    <citation type="journal article" date="2016" name="Genome Announc.">
        <title>Draft Genome Sequence of the Syntrophic Lactate-Degrading Bacterium Tepidanaerobacter syntrophicus JLT.</title>
        <authorList>
            <person name="Matsuura N."/>
            <person name="Ohashi A."/>
            <person name="Tourlousse D.M."/>
            <person name="Sekiguchi Y."/>
        </authorList>
    </citation>
    <scope>NUCLEOTIDE SEQUENCE [LARGE SCALE GENOMIC DNA]</scope>
    <source>
        <strain evidence="6">JL</strain>
    </source>
</reference>
<dbReference type="InterPro" id="IPR018319">
    <property type="entry name" value="SelA-like"/>
</dbReference>
<gene>
    <name evidence="6" type="ORF">TSYNT_7312</name>
</gene>
<protein>
    <submittedName>
        <fullName evidence="6">D-glucosaminate-6-phosphate ammonia-lyase</fullName>
    </submittedName>
</protein>
<evidence type="ECO:0000256" key="5">
    <source>
        <dbReference type="SAM" id="Coils"/>
    </source>
</evidence>
<evidence type="ECO:0000256" key="3">
    <source>
        <dbReference type="ARBA" id="ARBA00044507"/>
    </source>
</evidence>
<dbReference type="NCBIfam" id="TIGR01437">
    <property type="entry name" value="selA_rel"/>
    <property type="match status" value="1"/>
</dbReference>
<feature type="coiled-coil region" evidence="5">
    <location>
        <begin position="268"/>
        <end position="295"/>
    </location>
</feature>
<dbReference type="GO" id="GO:0016829">
    <property type="term" value="F:lyase activity"/>
    <property type="evidence" value="ECO:0007669"/>
    <property type="project" value="UniProtKB-KW"/>
</dbReference>
<dbReference type="SUPFAM" id="SSF53383">
    <property type="entry name" value="PLP-dependent transferases"/>
    <property type="match status" value="1"/>
</dbReference>
<sequence length="372" mass="40432">MTIYESLGLKKVINASGKMTALGASAVKKEVAEYMAQAAQEYVEIDSLIDKAGEIISSYTQAEDACVTLGAAAGIAISVAACITKGNMKLAEQLPNSEGMQNEIIIQKGHSVNFGAPIVQMVSLGGGRPIEVGQANKTESFHIEGAINEKTAALLFIKSHHTVQKGMVSFQAMADIAHRHNLPLIVDAAAEEDIKKYYQQGADLVIYSGGKAIGGPTSGFICGKRELISWCKKQYKGIGRAMKASKESIMGLLKAIELYVNEDNHAIALENKQKMEKLAQNLADLKNINVSIKQDEAGREIYRAEIKIDEKAAKITAYEIIEKLKCGNPSIYVRDHYANLGIISIDPRNLKEKDDEIIADRLHEILEGITNA</sequence>
<comment type="cofactor">
    <cofactor evidence="1 4">
        <name>pyridoxal 5'-phosphate</name>
        <dbReference type="ChEBI" id="CHEBI:597326"/>
    </cofactor>
</comment>
<organism evidence="6">
    <name type="scientific">Tepidanaerobacter syntrophicus</name>
    <dbReference type="NCBI Taxonomy" id="224999"/>
    <lineage>
        <taxon>Bacteria</taxon>
        <taxon>Bacillati</taxon>
        <taxon>Bacillota</taxon>
        <taxon>Clostridia</taxon>
        <taxon>Thermosediminibacterales</taxon>
        <taxon>Tepidanaerobacteraceae</taxon>
        <taxon>Tepidanaerobacter</taxon>
    </lineage>
</organism>
<dbReference type="InterPro" id="IPR006337">
    <property type="entry name" value="DgaE-like"/>
</dbReference>
<evidence type="ECO:0000313" key="7">
    <source>
        <dbReference type="Proteomes" id="UP000062160"/>
    </source>
</evidence>
<keyword evidence="2 4" id="KW-0663">Pyridoxal phosphate</keyword>
<evidence type="ECO:0000256" key="4">
    <source>
        <dbReference type="PIRSR" id="PIRSR618319-50"/>
    </source>
</evidence>
<evidence type="ECO:0000313" key="6">
    <source>
        <dbReference type="EMBL" id="GAQ25293.1"/>
    </source>
</evidence>
<keyword evidence="7" id="KW-1185">Reference proteome</keyword>
<dbReference type="Proteomes" id="UP000062160">
    <property type="component" value="Unassembled WGS sequence"/>
</dbReference>
<dbReference type="Gene3D" id="3.40.640.10">
    <property type="entry name" value="Type I PLP-dependent aspartate aminotransferase-like (Major domain)"/>
    <property type="match status" value="1"/>
</dbReference>
<dbReference type="Pfam" id="PF03841">
    <property type="entry name" value="SelA"/>
    <property type="match status" value="1"/>
</dbReference>
<dbReference type="InterPro" id="IPR015424">
    <property type="entry name" value="PyrdxlP-dep_Trfase"/>
</dbReference>
<proteinExistence type="inferred from homology"/>
<dbReference type="PANTHER" id="PTHR32328:SF0">
    <property type="entry name" value="L-SERYL-TRNA(SEC) SELENIUM TRANSFERASE"/>
    <property type="match status" value="1"/>
</dbReference>
<evidence type="ECO:0000256" key="1">
    <source>
        <dbReference type="ARBA" id="ARBA00001933"/>
    </source>
</evidence>
<dbReference type="PANTHER" id="PTHR32328">
    <property type="entry name" value="L-SERYL-TRNA(SEC) SELENIUM TRANSFERASE"/>
    <property type="match status" value="1"/>
</dbReference>
<dbReference type="GO" id="GO:0004125">
    <property type="term" value="F:L-seryl-tRNA(Sec) selenium transferase activity"/>
    <property type="evidence" value="ECO:0007669"/>
    <property type="project" value="TreeGrafter"/>
</dbReference>
<keyword evidence="5" id="KW-0175">Coiled coil</keyword>
<comment type="similarity">
    <text evidence="3">Belongs to the SelA family.</text>
</comment>
<evidence type="ECO:0000256" key="2">
    <source>
        <dbReference type="ARBA" id="ARBA00022898"/>
    </source>
</evidence>
<dbReference type="FunFam" id="3.40.640.10:FF:000056">
    <property type="entry name" value="SelA-like pyridoxal phosphate-dependent enzyme"/>
    <property type="match status" value="1"/>
</dbReference>
<accession>A0A0U9HF29</accession>